<organism evidence="1 2">
    <name type="scientific">Gossypium stocksii</name>
    <dbReference type="NCBI Taxonomy" id="47602"/>
    <lineage>
        <taxon>Eukaryota</taxon>
        <taxon>Viridiplantae</taxon>
        <taxon>Streptophyta</taxon>
        <taxon>Embryophyta</taxon>
        <taxon>Tracheophyta</taxon>
        <taxon>Spermatophyta</taxon>
        <taxon>Magnoliopsida</taxon>
        <taxon>eudicotyledons</taxon>
        <taxon>Gunneridae</taxon>
        <taxon>Pentapetalae</taxon>
        <taxon>rosids</taxon>
        <taxon>malvids</taxon>
        <taxon>Malvales</taxon>
        <taxon>Malvaceae</taxon>
        <taxon>Malvoideae</taxon>
        <taxon>Gossypium</taxon>
    </lineage>
</organism>
<accession>A0A9D4AEA8</accession>
<dbReference type="AlphaFoldDB" id="A0A9D4AEA8"/>
<dbReference type="EMBL" id="JAIQCV010000004">
    <property type="protein sequence ID" value="KAH1108406.1"/>
    <property type="molecule type" value="Genomic_DNA"/>
</dbReference>
<sequence>MLELLRFVGTLVPSMLSDPESVCRKKLSASLGRVSVQESKDNAILPTSGSNNLELGTEALTYVVREVLEKVFEARIMGTSETL</sequence>
<evidence type="ECO:0000313" key="2">
    <source>
        <dbReference type="Proteomes" id="UP000828251"/>
    </source>
</evidence>
<comment type="caution">
    <text evidence="1">The sequence shown here is derived from an EMBL/GenBank/DDBJ whole genome shotgun (WGS) entry which is preliminary data.</text>
</comment>
<protein>
    <submittedName>
        <fullName evidence="1">Uncharacterized protein</fullName>
    </submittedName>
</protein>
<dbReference type="Proteomes" id="UP000828251">
    <property type="component" value="Unassembled WGS sequence"/>
</dbReference>
<name>A0A9D4AEA8_9ROSI</name>
<evidence type="ECO:0000313" key="1">
    <source>
        <dbReference type="EMBL" id="KAH1108406.1"/>
    </source>
</evidence>
<proteinExistence type="predicted"/>
<keyword evidence="2" id="KW-1185">Reference proteome</keyword>
<gene>
    <name evidence="1" type="ORF">J1N35_012174</name>
</gene>
<reference evidence="1 2" key="1">
    <citation type="journal article" date="2021" name="Plant Biotechnol. J.">
        <title>Multi-omics assisted identification of the key and species-specific regulatory components of drought-tolerant mechanisms in Gossypium stocksii.</title>
        <authorList>
            <person name="Yu D."/>
            <person name="Ke L."/>
            <person name="Zhang D."/>
            <person name="Wu Y."/>
            <person name="Sun Y."/>
            <person name="Mei J."/>
            <person name="Sun J."/>
            <person name="Sun Y."/>
        </authorList>
    </citation>
    <scope>NUCLEOTIDE SEQUENCE [LARGE SCALE GENOMIC DNA]</scope>
    <source>
        <strain evidence="2">cv. E1</strain>
        <tissue evidence="1">Leaf</tissue>
    </source>
</reference>